<dbReference type="EMBL" id="CM001555">
    <property type="protein sequence ID" value="EJG06162.1"/>
    <property type="molecule type" value="Genomic_DNA"/>
</dbReference>
<name>J1KZJ9_9EURY</name>
<sequence>MRRAISDPNRIILAINYIGKNGPISKEKLFNYLKQFCDNEEIEKKGKKSLSGATTDVLYNLKVLQFVAEDDKNLVLTSALNQDHINLYSGKQIYAADLNGDKQGALLMLQTNALYYSPEIRDLAAFIFRRKQLSKSEIGMKYDKRNVFGHSFNPFTIETSLAELERLSLLQKKKDGESPASYTLVNLHNMIFAQLLVEEYCELKDKDGTVPLYSMKERFSLRYNMNYPEFDERFSILKNSLLPDLITAGSYEKFSINMDMAQELKLYE</sequence>
<dbReference type="Proteomes" id="UP000005095">
    <property type="component" value="Chromosome"/>
</dbReference>
<evidence type="ECO:0000313" key="2">
    <source>
        <dbReference type="Proteomes" id="UP000005095"/>
    </source>
</evidence>
<dbReference type="HOGENOM" id="CLU_1036699_0_0_2"/>
<dbReference type="AlphaFoldDB" id="J1KZJ9"/>
<accession>J1KZJ9</accession>
<gene>
    <name evidence="1" type="ORF">Metli_0186</name>
</gene>
<protein>
    <submittedName>
        <fullName evidence="1">Uncharacterized protein</fullName>
    </submittedName>
</protein>
<organism evidence="1 2">
    <name type="scientific">Methanofollis liminatans DSM 4140</name>
    <dbReference type="NCBI Taxonomy" id="28892"/>
    <lineage>
        <taxon>Archaea</taxon>
        <taxon>Methanobacteriati</taxon>
        <taxon>Methanobacteriota</taxon>
        <taxon>Stenosarchaea group</taxon>
        <taxon>Methanomicrobia</taxon>
        <taxon>Methanomicrobiales</taxon>
        <taxon>Methanomicrobiaceae</taxon>
        <taxon>Methanofollis</taxon>
    </lineage>
</organism>
<dbReference type="OrthoDB" id="111428at2157"/>
<evidence type="ECO:0000313" key="1">
    <source>
        <dbReference type="EMBL" id="EJG06162.1"/>
    </source>
</evidence>
<dbReference type="RefSeq" id="WP_004037162.1">
    <property type="nucleotide sequence ID" value="NZ_CM001555.1"/>
</dbReference>
<reference evidence="1 2" key="1">
    <citation type="submission" date="2011-08" db="EMBL/GenBank/DDBJ databases">
        <title>The complete genome of Methanofollis liminatans DSM 4140.</title>
        <authorList>
            <consortium name="US DOE Joint Genome Institute (JGI-PGF)"/>
            <person name="Lucas S."/>
            <person name="Han J."/>
            <person name="Lapidus A."/>
            <person name="Bruce D."/>
            <person name="Goodwin L."/>
            <person name="Pitluck S."/>
            <person name="Peters L."/>
            <person name="Kyrpides N."/>
            <person name="Mavromatis K."/>
            <person name="Ivanova N."/>
            <person name="Mikhailova N."/>
            <person name="Lu M."/>
            <person name="Detter J.C."/>
            <person name="Tapia R."/>
            <person name="Han C."/>
            <person name="Land M."/>
            <person name="Hauser L."/>
            <person name="Markowitz V."/>
            <person name="Cheng J.-F."/>
            <person name="Hugenholtz P."/>
            <person name="Woyke T."/>
            <person name="Wu D."/>
            <person name="Spring S."/>
            <person name="Schuler E."/>
            <person name="Brambilla E."/>
            <person name="Klenk H.-P."/>
            <person name="Eisen J.A."/>
        </authorList>
    </citation>
    <scope>NUCLEOTIDE SEQUENCE [LARGE SCALE GENOMIC DNA]</scope>
    <source>
        <strain evidence="1 2">DSM 4140</strain>
    </source>
</reference>
<dbReference type="STRING" id="28892.Metli_0186"/>
<proteinExistence type="predicted"/>
<keyword evidence="2" id="KW-1185">Reference proteome</keyword>